<evidence type="ECO:0000313" key="2">
    <source>
        <dbReference type="Proteomes" id="UP000324800"/>
    </source>
</evidence>
<dbReference type="EMBL" id="SNRW01009117">
    <property type="protein sequence ID" value="KAA6378476.1"/>
    <property type="molecule type" value="Genomic_DNA"/>
</dbReference>
<evidence type="ECO:0000313" key="1">
    <source>
        <dbReference type="EMBL" id="KAA6378476.1"/>
    </source>
</evidence>
<dbReference type="AlphaFoldDB" id="A0A5J4V6I0"/>
<protein>
    <submittedName>
        <fullName evidence="1">Uncharacterized protein</fullName>
    </submittedName>
</protein>
<organism evidence="1 2">
    <name type="scientific">Streblomastix strix</name>
    <dbReference type="NCBI Taxonomy" id="222440"/>
    <lineage>
        <taxon>Eukaryota</taxon>
        <taxon>Metamonada</taxon>
        <taxon>Preaxostyla</taxon>
        <taxon>Oxymonadida</taxon>
        <taxon>Streblomastigidae</taxon>
        <taxon>Streblomastix</taxon>
    </lineage>
</organism>
<comment type="caution">
    <text evidence="1">The sequence shown here is derived from an EMBL/GenBank/DDBJ whole genome shotgun (WGS) entry which is preliminary data.</text>
</comment>
<sequence length="149" mass="16966">MGIFQHHTIIFCHKKPEHKRIYPFLQSLNKTSKNIKNSPQQRIREHSREHMTKEHMMKYYNISEKQLQNWLQEYQRFDISADGNTSSFKESVIAGTGASNGASNGSVNYSAGNPILWSINSTDPIGGFYSNGSKICWRAYPLTEGSVPP</sequence>
<name>A0A5J4V6I0_9EUKA</name>
<gene>
    <name evidence="1" type="ORF">EZS28_025997</name>
</gene>
<dbReference type="Proteomes" id="UP000324800">
    <property type="component" value="Unassembled WGS sequence"/>
</dbReference>
<reference evidence="1 2" key="1">
    <citation type="submission" date="2019-03" db="EMBL/GenBank/DDBJ databases">
        <title>Single cell metagenomics reveals metabolic interactions within the superorganism composed of flagellate Streblomastix strix and complex community of Bacteroidetes bacteria on its surface.</title>
        <authorList>
            <person name="Treitli S.C."/>
            <person name="Kolisko M."/>
            <person name="Husnik F."/>
            <person name="Keeling P."/>
            <person name="Hampl V."/>
        </authorList>
    </citation>
    <scope>NUCLEOTIDE SEQUENCE [LARGE SCALE GENOMIC DNA]</scope>
    <source>
        <strain evidence="1">ST1C</strain>
    </source>
</reference>
<proteinExistence type="predicted"/>
<accession>A0A5J4V6I0</accession>